<feature type="compositionally biased region" description="Low complexity" evidence="2">
    <location>
        <begin position="72"/>
        <end position="85"/>
    </location>
</feature>
<name>A0A7T9DKE0_9ARCH</name>
<feature type="transmembrane region" description="Helical" evidence="3">
    <location>
        <begin position="192"/>
        <end position="211"/>
    </location>
</feature>
<feature type="region of interest" description="Disordered" evidence="2">
    <location>
        <begin position="37"/>
        <end position="56"/>
    </location>
</feature>
<feature type="compositionally biased region" description="Low complexity" evidence="2">
    <location>
        <begin position="123"/>
        <end position="145"/>
    </location>
</feature>
<dbReference type="PROSITE" id="PS50847">
    <property type="entry name" value="GRAM_POS_ANCHORING"/>
    <property type="match status" value="1"/>
</dbReference>
<dbReference type="InterPro" id="IPR019931">
    <property type="entry name" value="LPXTG_anchor"/>
</dbReference>
<protein>
    <recommendedName>
        <fullName evidence="4">Gram-positive cocci surface proteins LPxTG domain-containing protein</fullName>
    </recommendedName>
</protein>
<reference evidence="5" key="1">
    <citation type="submission" date="2020-11" db="EMBL/GenBank/DDBJ databases">
        <title>Connecting structure to function with the recovery of over 1000 high-quality activated sludge metagenome-assembled genomes encoding full-length rRNA genes using long-read sequencing.</title>
        <authorList>
            <person name="Singleton C.M."/>
            <person name="Petriglieri F."/>
            <person name="Kristensen J.M."/>
            <person name="Kirkegaard R.H."/>
            <person name="Michaelsen T.Y."/>
            <person name="Andersen M.H."/>
            <person name="Karst S.M."/>
            <person name="Dueholm M.S."/>
            <person name="Nielsen P.H."/>
            <person name="Albertsen M."/>
        </authorList>
    </citation>
    <scope>NUCLEOTIDE SEQUENCE</scope>
    <source>
        <strain evidence="5">Fred_18-Q3-R57-64_BAT3C.431</strain>
    </source>
</reference>
<accession>A0A7T9DKE0</accession>
<evidence type="ECO:0000256" key="1">
    <source>
        <dbReference type="ARBA" id="ARBA00022525"/>
    </source>
</evidence>
<sequence>MKVIALIASFLVLAMIGSSFAFAVEDTDSIANQNEATDVASDPQPSANPQDATPCANDVAATTSTATANDQAQATPCPTATTPGTNPEPPVVQPTGGNGDPTPNPSGHRRSRNNENTEESTVVEDTQTPTAETTPVAVAPTPTETNPRSGSVDPVVAPGAFFTAASDTMPVVATNDTPAPDTSPLTGLVSTATNPLVGIGLLVVLGGLYLYTRRH</sequence>
<dbReference type="AlphaFoldDB" id="A0A7T9DKE0"/>
<keyword evidence="3" id="KW-0472">Membrane</keyword>
<dbReference type="Proteomes" id="UP000596004">
    <property type="component" value="Chromosome"/>
</dbReference>
<evidence type="ECO:0000256" key="3">
    <source>
        <dbReference type="SAM" id="Phobius"/>
    </source>
</evidence>
<organism evidence="5">
    <name type="scientific">Candidatus Iainarchaeum sp</name>
    <dbReference type="NCBI Taxonomy" id="3101447"/>
    <lineage>
        <taxon>Archaea</taxon>
        <taxon>Candidatus Iainarchaeota</taxon>
        <taxon>Candidatus Iainarchaeia</taxon>
        <taxon>Candidatus Iainarchaeales</taxon>
        <taxon>Candidatus Iainarchaeaceae</taxon>
        <taxon>Candidatus Iainarchaeum</taxon>
    </lineage>
</organism>
<feature type="region of interest" description="Disordered" evidence="2">
    <location>
        <begin position="64"/>
        <end position="153"/>
    </location>
</feature>
<evidence type="ECO:0000259" key="4">
    <source>
        <dbReference type="PROSITE" id="PS50847"/>
    </source>
</evidence>
<keyword evidence="1" id="KW-0964">Secreted</keyword>
<gene>
    <name evidence="5" type="ORF">IPJ89_01745</name>
</gene>
<proteinExistence type="predicted"/>
<evidence type="ECO:0000256" key="2">
    <source>
        <dbReference type="SAM" id="MobiDB-lite"/>
    </source>
</evidence>
<feature type="domain" description="Gram-positive cocci surface proteins LPxTG" evidence="4">
    <location>
        <begin position="183"/>
        <end position="215"/>
    </location>
</feature>
<keyword evidence="3" id="KW-0812">Transmembrane</keyword>
<evidence type="ECO:0000313" key="5">
    <source>
        <dbReference type="EMBL" id="QQR92949.1"/>
    </source>
</evidence>
<dbReference type="EMBL" id="CP064981">
    <property type="protein sequence ID" value="QQR92949.1"/>
    <property type="molecule type" value="Genomic_DNA"/>
</dbReference>
<keyword evidence="3" id="KW-1133">Transmembrane helix</keyword>